<dbReference type="EMBL" id="BMYK01000029">
    <property type="protein sequence ID" value="GHC99641.1"/>
    <property type="molecule type" value="Genomic_DNA"/>
</dbReference>
<dbReference type="GO" id="GO:0008168">
    <property type="term" value="F:methyltransferase activity"/>
    <property type="evidence" value="ECO:0007669"/>
    <property type="project" value="UniProtKB-KW"/>
</dbReference>
<dbReference type="RefSeq" id="WP_229883096.1">
    <property type="nucleotide sequence ID" value="NZ_BMYK01000029.1"/>
</dbReference>
<feature type="domain" description="Methyltransferase type 12" evidence="1">
    <location>
        <begin position="64"/>
        <end position="162"/>
    </location>
</feature>
<dbReference type="Pfam" id="PF08242">
    <property type="entry name" value="Methyltransf_12"/>
    <property type="match status" value="1"/>
</dbReference>
<protein>
    <submittedName>
        <fullName evidence="2">SAM-dependent methyltransferase</fullName>
    </submittedName>
</protein>
<evidence type="ECO:0000313" key="3">
    <source>
        <dbReference type="Proteomes" id="UP000626210"/>
    </source>
</evidence>
<evidence type="ECO:0000259" key="1">
    <source>
        <dbReference type="Pfam" id="PF08242"/>
    </source>
</evidence>
<dbReference type="CDD" id="cd02440">
    <property type="entry name" value="AdoMet_MTases"/>
    <property type="match status" value="1"/>
</dbReference>
<keyword evidence="2" id="KW-0808">Transferase</keyword>
<sequence length="287" mass="32715">MTRQPQVDMDSTSHQAEVACGERFQFGANWAGFLHKLDDRRIALAERSLQAMLRTDTLVGKRFLDAGSGSGLLSLAARRLGASVHSFDFDPQSVQCTQELRRRYFPDDPDWVVESGSVLDPVYLRHLGRFDVVYSWGVLHHTGAMWEAMENMAPLVDEAGRLCIAIYNDQGWRSRIWLAIKRVYNRLPVGMRWLVLGPAMMRLWGPRMLLDAARGQPFHTWRHYADKSARGMDAWRDVLDWVGGLPFEVASPDAVFEFHRQRGFVLDQLATVGGRLGCNEFVFKRSC</sequence>
<comment type="caution">
    <text evidence="2">The sequence shown here is derived from an EMBL/GenBank/DDBJ whole genome shotgun (WGS) entry which is preliminary data.</text>
</comment>
<keyword evidence="2" id="KW-0489">Methyltransferase</keyword>
<evidence type="ECO:0000313" key="2">
    <source>
        <dbReference type="EMBL" id="GHC99641.1"/>
    </source>
</evidence>
<dbReference type="SUPFAM" id="SSF53335">
    <property type="entry name" value="S-adenosyl-L-methionine-dependent methyltransferases"/>
    <property type="match status" value="1"/>
</dbReference>
<organism evidence="2 3">
    <name type="scientific">Pseudorhodoferax aquiterrae</name>
    <dbReference type="NCBI Taxonomy" id="747304"/>
    <lineage>
        <taxon>Bacteria</taxon>
        <taxon>Pseudomonadati</taxon>
        <taxon>Pseudomonadota</taxon>
        <taxon>Betaproteobacteria</taxon>
        <taxon>Burkholderiales</taxon>
        <taxon>Comamonadaceae</taxon>
    </lineage>
</organism>
<reference evidence="3" key="1">
    <citation type="journal article" date="2019" name="Int. J. Syst. Evol. Microbiol.">
        <title>The Global Catalogue of Microorganisms (GCM) 10K type strain sequencing project: providing services to taxonomists for standard genome sequencing and annotation.</title>
        <authorList>
            <consortium name="The Broad Institute Genomics Platform"/>
            <consortium name="The Broad Institute Genome Sequencing Center for Infectious Disease"/>
            <person name="Wu L."/>
            <person name="Ma J."/>
        </authorList>
    </citation>
    <scope>NUCLEOTIDE SEQUENCE [LARGE SCALE GENOMIC DNA]</scope>
    <source>
        <strain evidence="3">KCTC 23314</strain>
    </source>
</reference>
<accession>A0ABQ3GCH4</accession>
<dbReference type="Gene3D" id="3.40.50.150">
    <property type="entry name" value="Vaccinia Virus protein VP39"/>
    <property type="match status" value="1"/>
</dbReference>
<dbReference type="GO" id="GO:0032259">
    <property type="term" value="P:methylation"/>
    <property type="evidence" value="ECO:0007669"/>
    <property type="project" value="UniProtKB-KW"/>
</dbReference>
<name>A0ABQ3GCH4_9BURK</name>
<keyword evidence="3" id="KW-1185">Reference proteome</keyword>
<dbReference type="Proteomes" id="UP000626210">
    <property type="component" value="Unassembled WGS sequence"/>
</dbReference>
<dbReference type="InterPro" id="IPR029063">
    <property type="entry name" value="SAM-dependent_MTases_sf"/>
</dbReference>
<gene>
    <name evidence="2" type="primary">ubiG</name>
    <name evidence="2" type="ORF">GCM10007320_56410</name>
</gene>
<dbReference type="InterPro" id="IPR013217">
    <property type="entry name" value="Methyltransf_12"/>
</dbReference>
<proteinExistence type="predicted"/>